<name>A0A183FJV3_HELPZ</name>
<evidence type="ECO:0000313" key="3">
    <source>
        <dbReference type="WBParaSite" id="HPBE_0000734001-mRNA-1"/>
    </source>
</evidence>
<dbReference type="Proteomes" id="UP000050761">
    <property type="component" value="Unassembled WGS sequence"/>
</dbReference>
<organism evidence="2 3">
    <name type="scientific">Heligmosomoides polygyrus</name>
    <name type="common">Parasitic roundworm</name>
    <dbReference type="NCBI Taxonomy" id="6339"/>
    <lineage>
        <taxon>Eukaryota</taxon>
        <taxon>Metazoa</taxon>
        <taxon>Ecdysozoa</taxon>
        <taxon>Nematoda</taxon>
        <taxon>Chromadorea</taxon>
        <taxon>Rhabditida</taxon>
        <taxon>Rhabditina</taxon>
        <taxon>Rhabditomorpha</taxon>
        <taxon>Strongyloidea</taxon>
        <taxon>Heligmosomidae</taxon>
        <taxon>Heligmosomoides</taxon>
    </lineage>
</organism>
<evidence type="ECO:0000313" key="1">
    <source>
        <dbReference type="EMBL" id="VDO71821.1"/>
    </source>
</evidence>
<keyword evidence="2" id="KW-1185">Reference proteome</keyword>
<dbReference type="WBParaSite" id="HPBE_0000734001-mRNA-1">
    <property type="protein sequence ID" value="HPBE_0000734001-mRNA-1"/>
    <property type="gene ID" value="HPBE_0000734001"/>
</dbReference>
<gene>
    <name evidence="1" type="ORF">HPBE_LOCUS7341</name>
</gene>
<dbReference type="EMBL" id="UZAH01025862">
    <property type="protein sequence ID" value="VDO71821.1"/>
    <property type="molecule type" value="Genomic_DNA"/>
</dbReference>
<evidence type="ECO:0000313" key="2">
    <source>
        <dbReference type="Proteomes" id="UP000050761"/>
    </source>
</evidence>
<reference evidence="3" key="2">
    <citation type="submission" date="2019-09" db="UniProtKB">
        <authorList>
            <consortium name="WormBaseParasite"/>
        </authorList>
    </citation>
    <scope>IDENTIFICATION</scope>
</reference>
<proteinExistence type="predicted"/>
<reference evidence="1 2" key="1">
    <citation type="submission" date="2018-11" db="EMBL/GenBank/DDBJ databases">
        <authorList>
            <consortium name="Pathogen Informatics"/>
        </authorList>
    </citation>
    <scope>NUCLEOTIDE SEQUENCE [LARGE SCALE GENOMIC DNA]</scope>
</reference>
<sequence>MKLFVSLERVGSIGPLWHATGTNGDAAGARSSKSMINGTTESLRSPKSCPVVVLWQLNSAQQVIRPRGWFRELLLVVENYDILHKALEHAEKRREERLD</sequence>
<accession>A0A183FJV3</accession>
<dbReference type="AlphaFoldDB" id="A0A183FJV3"/>
<accession>A0A3P7XCF0</accession>
<protein>
    <submittedName>
        <fullName evidence="1 3">Uncharacterized protein</fullName>
    </submittedName>
</protein>